<sequence>MFDFFIHVASIACLYGVLALSLNLQAGFTGLVNFGLIALFGCGTYGAALASGMGWHPLLGLPAGIAMAALLGLFYARLGRKLSSDYWGIATLSIAEIIRISVTNEQALTGGAQGISGLPLLFAGLKPYDGVARLALYAAVLALVWLFCQRLVKSAFGLSMKLMREEPQLARSLGYDLDRIRRVVMLVSAAIAAFAGFLYAHYLTFVGPDQLVSPETFLIWSMVIIGGIANNRGVIAGAFLMQFAMAYVPFVKDALDLPTDFVAAARLIIVGGGLLAFLLWRPKGLFPEKVGGSNGR</sequence>
<dbReference type="InterPro" id="IPR043428">
    <property type="entry name" value="LivM-like"/>
</dbReference>
<proteinExistence type="predicted"/>
<feature type="transmembrane region" description="Helical" evidence="6">
    <location>
        <begin position="183"/>
        <end position="205"/>
    </location>
</feature>
<evidence type="ECO:0000313" key="7">
    <source>
        <dbReference type="EMBL" id="SOC46073.1"/>
    </source>
</evidence>
<evidence type="ECO:0000256" key="3">
    <source>
        <dbReference type="ARBA" id="ARBA00022692"/>
    </source>
</evidence>
<evidence type="ECO:0000256" key="2">
    <source>
        <dbReference type="ARBA" id="ARBA00022475"/>
    </source>
</evidence>
<protein>
    <submittedName>
        <fullName evidence="7">Amino acid/amide ABC transporter membrane protein 2 (HAAT family)</fullName>
    </submittedName>
</protein>
<keyword evidence="8" id="KW-1185">Reference proteome</keyword>
<organism evidence="7 8">
    <name type="scientific">Rhizobium subbaraonis</name>
    <dbReference type="NCBI Taxonomy" id="908946"/>
    <lineage>
        <taxon>Bacteria</taxon>
        <taxon>Pseudomonadati</taxon>
        <taxon>Pseudomonadota</taxon>
        <taxon>Alphaproteobacteria</taxon>
        <taxon>Hyphomicrobiales</taxon>
        <taxon>Rhizobiaceae</taxon>
        <taxon>Rhizobium/Agrobacterium group</taxon>
        <taxon>Rhizobium</taxon>
    </lineage>
</organism>
<accession>A0A285UWB2</accession>
<reference evidence="7 8" key="1">
    <citation type="submission" date="2017-08" db="EMBL/GenBank/DDBJ databases">
        <authorList>
            <person name="de Groot N.N."/>
        </authorList>
    </citation>
    <scope>NUCLEOTIDE SEQUENCE [LARGE SCALE GENOMIC DNA]</scope>
    <source>
        <strain evidence="7 8">JC85</strain>
    </source>
</reference>
<keyword evidence="3 6" id="KW-0812">Transmembrane</keyword>
<evidence type="ECO:0000256" key="5">
    <source>
        <dbReference type="ARBA" id="ARBA00023136"/>
    </source>
</evidence>
<evidence type="ECO:0000256" key="6">
    <source>
        <dbReference type="SAM" id="Phobius"/>
    </source>
</evidence>
<gene>
    <name evidence="7" type="ORF">SAMN05892877_12083</name>
</gene>
<dbReference type="AlphaFoldDB" id="A0A285UWB2"/>
<name>A0A285UWB2_9HYPH</name>
<evidence type="ECO:0000313" key="8">
    <source>
        <dbReference type="Proteomes" id="UP000219167"/>
    </source>
</evidence>
<keyword evidence="2" id="KW-1003">Cell membrane</keyword>
<feature type="transmembrane region" description="Helical" evidence="6">
    <location>
        <begin position="58"/>
        <end position="76"/>
    </location>
</feature>
<dbReference type="InterPro" id="IPR001851">
    <property type="entry name" value="ABC_transp_permease"/>
</dbReference>
<dbReference type="GO" id="GO:0015658">
    <property type="term" value="F:branched-chain amino acid transmembrane transporter activity"/>
    <property type="evidence" value="ECO:0007669"/>
    <property type="project" value="InterPro"/>
</dbReference>
<dbReference type="Proteomes" id="UP000219167">
    <property type="component" value="Unassembled WGS sequence"/>
</dbReference>
<feature type="transmembrane region" description="Helical" evidence="6">
    <location>
        <begin position="217"/>
        <end position="241"/>
    </location>
</feature>
<feature type="transmembrane region" description="Helical" evidence="6">
    <location>
        <begin position="261"/>
        <end position="280"/>
    </location>
</feature>
<dbReference type="PANTHER" id="PTHR30482:SF10">
    <property type="entry name" value="HIGH-AFFINITY BRANCHED-CHAIN AMINO ACID TRANSPORT PROTEIN BRAE"/>
    <property type="match status" value="1"/>
</dbReference>
<dbReference type="OrthoDB" id="9814461at2"/>
<dbReference type="Pfam" id="PF02653">
    <property type="entry name" value="BPD_transp_2"/>
    <property type="match status" value="1"/>
</dbReference>
<evidence type="ECO:0000256" key="4">
    <source>
        <dbReference type="ARBA" id="ARBA00022989"/>
    </source>
</evidence>
<dbReference type="EMBL" id="OBQD01000020">
    <property type="protein sequence ID" value="SOC46073.1"/>
    <property type="molecule type" value="Genomic_DNA"/>
</dbReference>
<comment type="subcellular location">
    <subcellularLocation>
        <location evidence="1">Cell membrane</location>
        <topology evidence="1">Multi-pass membrane protein</topology>
    </subcellularLocation>
</comment>
<feature type="transmembrane region" description="Helical" evidence="6">
    <location>
        <begin position="134"/>
        <end position="152"/>
    </location>
</feature>
<dbReference type="PANTHER" id="PTHR30482">
    <property type="entry name" value="HIGH-AFFINITY BRANCHED-CHAIN AMINO ACID TRANSPORT SYSTEM PERMEASE"/>
    <property type="match status" value="1"/>
</dbReference>
<feature type="transmembrane region" description="Helical" evidence="6">
    <location>
        <begin position="31"/>
        <end position="52"/>
    </location>
</feature>
<keyword evidence="5 6" id="KW-0472">Membrane</keyword>
<dbReference type="RefSeq" id="WP_097142484.1">
    <property type="nucleotide sequence ID" value="NZ_OBQD01000020.1"/>
</dbReference>
<evidence type="ECO:0000256" key="1">
    <source>
        <dbReference type="ARBA" id="ARBA00004651"/>
    </source>
</evidence>
<feature type="transmembrane region" description="Helical" evidence="6">
    <location>
        <begin position="6"/>
        <end position="24"/>
    </location>
</feature>
<dbReference type="GO" id="GO:0005886">
    <property type="term" value="C:plasma membrane"/>
    <property type="evidence" value="ECO:0007669"/>
    <property type="project" value="UniProtKB-SubCell"/>
</dbReference>
<keyword evidence="4 6" id="KW-1133">Transmembrane helix</keyword>
<dbReference type="CDD" id="cd06581">
    <property type="entry name" value="TM_PBP1_LivM_like"/>
    <property type="match status" value="1"/>
</dbReference>